<dbReference type="Gene3D" id="2.20.28.10">
    <property type="match status" value="1"/>
</dbReference>
<sequence>MTCSYIYSEGLEKVLKYIPRRISFEALDSEWICPECGISKIGIKDEYNKRIA</sequence>
<dbReference type="PROSITE" id="PS00202">
    <property type="entry name" value="RUBREDOXIN"/>
    <property type="match status" value="1"/>
</dbReference>
<organism evidence="3">
    <name type="scientific">marine metagenome</name>
    <dbReference type="NCBI Taxonomy" id="408172"/>
    <lineage>
        <taxon>unclassified sequences</taxon>
        <taxon>metagenomes</taxon>
        <taxon>ecological metagenomes</taxon>
    </lineage>
</organism>
<name>A0A381SHS4_9ZZZZ</name>
<gene>
    <name evidence="3" type="ORF">METZ01_LOCUS55853</name>
</gene>
<evidence type="ECO:0000259" key="2">
    <source>
        <dbReference type="Pfam" id="PF00301"/>
    </source>
</evidence>
<protein>
    <recommendedName>
        <fullName evidence="2">Rubredoxin domain-containing protein</fullName>
    </recommendedName>
</protein>
<feature type="domain" description="Rubredoxin" evidence="2">
    <location>
        <begin position="2"/>
        <end position="40"/>
    </location>
</feature>
<dbReference type="SUPFAM" id="SSF57802">
    <property type="entry name" value="Rubredoxin-like"/>
    <property type="match status" value="1"/>
</dbReference>
<reference evidence="3" key="1">
    <citation type="submission" date="2018-05" db="EMBL/GenBank/DDBJ databases">
        <authorList>
            <person name="Lanie J.A."/>
            <person name="Ng W.-L."/>
            <person name="Kazmierczak K.M."/>
            <person name="Andrzejewski T.M."/>
            <person name="Davidsen T.M."/>
            <person name="Wayne K.J."/>
            <person name="Tettelin H."/>
            <person name="Glass J.I."/>
            <person name="Rusch D."/>
            <person name="Podicherti R."/>
            <person name="Tsui H.-C.T."/>
            <person name="Winkler M.E."/>
        </authorList>
    </citation>
    <scope>NUCLEOTIDE SEQUENCE</scope>
</reference>
<dbReference type="Pfam" id="PF00301">
    <property type="entry name" value="Rubredoxin"/>
    <property type="match status" value="1"/>
</dbReference>
<dbReference type="EMBL" id="UINC01003062">
    <property type="protein sequence ID" value="SVA02999.1"/>
    <property type="molecule type" value="Genomic_DNA"/>
</dbReference>
<proteinExistence type="predicted"/>
<keyword evidence="1" id="KW-0479">Metal-binding</keyword>
<dbReference type="GO" id="GO:0005506">
    <property type="term" value="F:iron ion binding"/>
    <property type="evidence" value="ECO:0007669"/>
    <property type="project" value="InterPro"/>
</dbReference>
<evidence type="ECO:0000313" key="3">
    <source>
        <dbReference type="EMBL" id="SVA02999.1"/>
    </source>
</evidence>
<dbReference type="InterPro" id="IPR018527">
    <property type="entry name" value="Rubredoxin_Fe_BS"/>
</dbReference>
<dbReference type="AlphaFoldDB" id="A0A381SHS4"/>
<evidence type="ECO:0000256" key="1">
    <source>
        <dbReference type="ARBA" id="ARBA00022723"/>
    </source>
</evidence>
<accession>A0A381SHS4</accession>
<dbReference type="InterPro" id="IPR024935">
    <property type="entry name" value="Rubredoxin_dom"/>
</dbReference>